<dbReference type="RefSeq" id="WP_044904698.1">
    <property type="nucleotide sequence ID" value="NZ_JQIF01000029.1"/>
</dbReference>
<gene>
    <name evidence="2" type="ORF">CIAN88_06655</name>
</gene>
<reference evidence="2 3" key="1">
    <citation type="submission" date="2014-08" db="EMBL/GenBank/DDBJ databases">
        <title>Clostridium innocuum, an unnegligible vancomycin-resistant pathogen causing extra-intestinal infections.</title>
        <authorList>
            <person name="Feng Y."/>
            <person name="Chiu C.-H."/>
        </authorList>
    </citation>
    <scope>NUCLEOTIDE SEQUENCE [LARGE SCALE GENOMIC DNA]</scope>
    <source>
        <strain evidence="2 3">AN88</strain>
    </source>
</reference>
<dbReference type="PANTHER" id="PTHR42850:SF4">
    <property type="entry name" value="ZINC-DEPENDENT ENDOPOLYPHOSPHATASE"/>
    <property type="match status" value="1"/>
</dbReference>
<dbReference type="Proteomes" id="UP000030008">
    <property type="component" value="Unassembled WGS sequence"/>
</dbReference>
<dbReference type="SUPFAM" id="SSF56300">
    <property type="entry name" value="Metallo-dependent phosphatases"/>
    <property type="match status" value="1"/>
</dbReference>
<dbReference type="InterPro" id="IPR004843">
    <property type="entry name" value="Calcineurin-like_PHP"/>
</dbReference>
<dbReference type="GO" id="GO:0008803">
    <property type="term" value="F:bis(5'-nucleosyl)-tetraphosphatase (symmetrical) activity"/>
    <property type="evidence" value="ECO:0007669"/>
    <property type="project" value="TreeGrafter"/>
</dbReference>
<proteinExistence type="predicted"/>
<dbReference type="GO" id="GO:0016791">
    <property type="term" value="F:phosphatase activity"/>
    <property type="evidence" value="ECO:0007669"/>
    <property type="project" value="TreeGrafter"/>
</dbReference>
<evidence type="ECO:0000259" key="1">
    <source>
        <dbReference type="Pfam" id="PF00149"/>
    </source>
</evidence>
<organism evidence="2 3">
    <name type="scientific">Clostridium innocuum</name>
    <dbReference type="NCBI Taxonomy" id="1522"/>
    <lineage>
        <taxon>Bacteria</taxon>
        <taxon>Bacillati</taxon>
        <taxon>Bacillota</taxon>
        <taxon>Clostridia</taxon>
        <taxon>Eubacteriales</taxon>
        <taxon>Clostridiaceae</taxon>
        <taxon>Clostridium</taxon>
    </lineage>
</organism>
<dbReference type="InterPro" id="IPR029052">
    <property type="entry name" value="Metallo-depent_PP-like"/>
</dbReference>
<evidence type="ECO:0000313" key="3">
    <source>
        <dbReference type="Proteomes" id="UP000030008"/>
    </source>
</evidence>
<comment type="caution">
    <text evidence="2">The sequence shown here is derived from an EMBL/GenBank/DDBJ whole genome shotgun (WGS) entry which is preliminary data.</text>
</comment>
<dbReference type="Gene3D" id="3.60.21.10">
    <property type="match status" value="1"/>
</dbReference>
<dbReference type="PANTHER" id="PTHR42850">
    <property type="entry name" value="METALLOPHOSPHOESTERASE"/>
    <property type="match status" value="1"/>
</dbReference>
<name>A0A099IAJ5_CLOIN</name>
<dbReference type="AlphaFoldDB" id="A0A099IAJ5"/>
<dbReference type="EMBL" id="JQIF01000029">
    <property type="protein sequence ID" value="KGJ53888.1"/>
    <property type="molecule type" value="Genomic_DNA"/>
</dbReference>
<feature type="domain" description="Calcineurin-like phosphoesterase" evidence="1">
    <location>
        <begin position="2"/>
        <end position="191"/>
    </location>
</feature>
<evidence type="ECO:0000313" key="2">
    <source>
        <dbReference type="EMBL" id="KGJ53888.1"/>
    </source>
</evidence>
<sequence length="232" mass="26873">MVYVMSDIHGMYDKYIEMMDLIDLKENDSLYVLGDIVDRANGSMKILKDMMKRPNVFGIFGNHELMMADCFNIITQEITNELLDNFDEEALIKLSDWMNNGAFQTIQEFKKLSKEEQKDNIEYLMEFTAYEEVTVNGKDYLLVHAGLGDFSEEKSLDEYDVNDFVWKRPDWDIPYFADSNKFVVVGHTPTLGITGKPEIFYKNNFIAIDCGACFENGMLACLCLDTMEEFYV</sequence>
<protein>
    <submittedName>
        <fullName evidence="2">Serine/threonine protein phosphatase</fullName>
    </submittedName>
</protein>
<dbReference type="Pfam" id="PF00149">
    <property type="entry name" value="Metallophos"/>
    <property type="match status" value="1"/>
</dbReference>
<accession>A0A099IAJ5</accession>
<dbReference type="GO" id="GO:0005737">
    <property type="term" value="C:cytoplasm"/>
    <property type="evidence" value="ECO:0007669"/>
    <property type="project" value="TreeGrafter"/>
</dbReference>
<dbReference type="InterPro" id="IPR050126">
    <property type="entry name" value="Ap4A_hydrolase"/>
</dbReference>
<dbReference type="GO" id="GO:0110154">
    <property type="term" value="P:RNA decapping"/>
    <property type="evidence" value="ECO:0007669"/>
    <property type="project" value="TreeGrafter"/>
</dbReference>